<reference evidence="2" key="1">
    <citation type="submission" date="2023-02" db="EMBL/GenBank/DDBJ databases">
        <title>Proposal of a novel subspecies: Alicyclobacillus hesperidum subspecies aegle.</title>
        <authorList>
            <person name="Goto K."/>
            <person name="Fujii T."/>
            <person name="Yasui K."/>
            <person name="Mochida K."/>
            <person name="Kato-Tanaka Y."/>
            <person name="Morohoshi S."/>
            <person name="An S.Y."/>
            <person name="Kasai H."/>
            <person name="Yokota A."/>
        </authorList>
    </citation>
    <scope>NUCLEOTIDE SEQUENCE</scope>
    <source>
        <strain evidence="2">DSM 12766</strain>
    </source>
</reference>
<name>A0AA37U748_9BACL</name>
<comment type="caution">
    <text evidence="2">The sequence shown here is derived from an EMBL/GenBank/DDBJ whole genome shotgun (WGS) entry which is preliminary data.</text>
</comment>
<protein>
    <submittedName>
        <fullName evidence="2">Uncharacterized protein</fullName>
    </submittedName>
</protein>
<accession>A0AA37U748</accession>
<dbReference type="Proteomes" id="UP001157137">
    <property type="component" value="Unassembled WGS sequence"/>
</dbReference>
<feature type="region of interest" description="Disordered" evidence="1">
    <location>
        <begin position="1"/>
        <end position="22"/>
    </location>
</feature>
<organism evidence="2 3">
    <name type="scientific">Alicyclobacillus hesperidum</name>
    <dbReference type="NCBI Taxonomy" id="89784"/>
    <lineage>
        <taxon>Bacteria</taxon>
        <taxon>Bacillati</taxon>
        <taxon>Bacillota</taxon>
        <taxon>Bacilli</taxon>
        <taxon>Bacillales</taxon>
        <taxon>Alicyclobacillaceae</taxon>
        <taxon>Alicyclobacillus</taxon>
    </lineage>
</organism>
<dbReference type="AlphaFoldDB" id="A0AA37U748"/>
<dbReference type="EMBL" id="BSRA01000024">
    <property type="protein sequence ID" value="GLV14989.1"/>
    <property type="molecule type" value="Genomic_DNA"/>
</dbReference>
<evidence type="ECO:0000313" key="3">
    <source>
        <dbReference type="Proteomes" id="UP001157137"/>
    </source>
</evidence>
<proteinExistence type="predicted"/>
<gene>
    <name evidence="2" type="ORF">Heshes_26750</name>
</gene>
<sequence length="67" mass="7938">MIDDHFSIEDDDDGDGVWAVPRDPAHEPRVKVRALWDYCQSRGVKPSDLSEEEMRRFLVWDMENRCD</sequence>
<evidence type="ECO:0000313" key="2">
    <source>
        <dbReference type="EMBL" id="GLV14989.1"/>
    </source>
</evidence>
<evidence type="ECO:0000256" key="1">
    <source>
        <dbReference type="SAM" id="MobiDB-lite"/>
    </source>
</evidence>